<feature type="chain" id="PRO_5046453562" evidence="1">
    <location>
        <begin position="23"/>
        <end position="282"/>
    </location>
</feature>
<keyword evidence="4" id="KW-1185">Reference proteome</keyword>
<organism evidence="3 4">
    <name type="scientific">Luteimonas lutimaris</name>
    <dbReference type="NCBI Taxonomy" id="698645"/>
    <lineage>
        <taxon>Bacteria</taxon>
        <taxon>Pseudomonadati</taxon>
        <taxon>Pseudomonadota</taxon>
        <taxon>Gammaproteobacteria</taxon>
        <taxon>Lysobacterales</taxon>
        <taxon>Lysobacteraceae</taxon>
        <taxon>Luteimonas</taxon>
    </lineage>
</organism>
<dbReference type="GO" id="GO:0016787">
    <property type="term" value="F:hydrolase activity"/>
    <property type="evidence" value="ECO:0007669"/>
    <property type="project" value="UniProtKB-KW"/>
</dbReference>
<protein>
    <submittedName>
        <fullName evidence="3">Alpha/beta fold hydrolase</fullName>
    </submittedName>
</protein>
<evidence type="ECO:0000259" key="2">
    <source>
        <dbReference type="Pfam" id="PF12146"/>
    </source>
</evidence>
<keyword evidence="3" id="KW-0378">Hydrolase</keyword>
<reference evidence="4" key="1">
    <citation type="journal article" date="2019" name="Int. J. Syst. Evol. Microbiol.">
        <title>The Global Catalogue of Microorganisms (GCM) 10K type strain sequencing project: providing services to taxonomists for standard genome sequencing and annotation.</title>
        <authorList>
            <consortium name="The Broad Institute Genomics Platform"/>
            <consortium name="The Broad Institute Genome Sequencing Center for Infectious Disease"/>
            <person name="Wu L."/>
            <person name="Ma J."/>
        </authorList>
    </citation>
    <scope>NUCLEOTIDE SEQUENCE [LARGE SCALE GENOMIC DNA]</scope>
    <source>
        <strain evidence="4">JCM 16916</strain>
    </source>
</reference>
<dbReference type="PROSITE" id="PS51257">
    <property type="entry name" value="PROKAR_LIPOPROTEIN"/>
    <property type="match status" value="1"/>
</dbReference>
<proteinExistence type="predicted"/>
<dbReference type="Proteomes" id="UP001501727">
    <property type="component" value="Unassembled WGS sequence"/>
</dbReference>
<keyword evidence="1" id="KW-0732">Signal</keyword>
<dbReference type="Gene3D" id="3.40.50.1820">
    <property type="entry name" value="alpha/beta hydrolase"/>
    <property type="match status" value="1"/>
</dbReference>
<dbReference type="SUPFAM" id="SSF53474">
    <property type="entry name" value="alpha/beta-Hydrolases"/>
    <property type="match status" value="1"/>
</dbReference>
<evidence type="ECO:0000256" key="1">
    <source>
        <dbReference type="SAM" id="SignalP"/>
    </source>
</evidence>
<gene>
    <name evidence="3" type="ORF">GCM10022229_17130</name>
</gene>
<dbReference type="InterPro" id="IPR029058">
    <property type="entry name" value="AB_hydrolase_fold"/>
</dbReference>
<accession>A0ABP7MIJ7</accession>
<dbReference type="EMBL" id="BAAAZU010000007">
    <property type="protein sequence ID" value="GAA3923779.1"/>
    <property type="molecule type" value="Genomic_DNA"/>
</dbReference>
<feature type="domain" description="Serine aminopeptidase S33" evidence="2">
    <location>
        <begin position="102"/>
        <end position="193"/>
    </location>
</feature>
<evidence type="ECO:0000313" key="4">
    <source>
        <dbReference type="Proteomes" id="UP001501727"/>
    </source>
</evidence>
<dbReference type="InterPro" id="IPR022742">
    <property type="entry name" value="Hydrolase_4"/>
</dbReference>
<evidence type="ECO:0000313" key="3">
    <source>
        <dbReference type="EMBL" id="GAA3923779.1"/>
    </source>
</evidence>
<feature type="signal peptide" evidence="1">
    <location>
        <begin position="1"/>
        <end position="22"/>
    </location>
</feature>
<dbReference type="PANTHER" id="PTHR12277">
    <property type="entry name" value="ALPHA/BETA HYDROLASE DOMAIN-CONTAINING PROTEIN"/>
    <property type="match status" value="1"/>
</dbReference>
<dbReference type="RefSeq" id="WP_344759570.1">
    <property type="nucleotide sequence ID" value="NZ_BAAAZU010000007.1"/>
</dbReference>
<dbReference type="Pfam" id="PF12146">
    <property type="entry name" value="Hydrolase_4"/>
    <property type="match status" value="1"/>
</dbReference>
<dbReference type="PANTHER" id="PTHR12277:SF81">
    <property type="entry name" value="PROTEIN ABHD13"/>
    <property type="match status" value="1"/>
</dbReference>
<comment type="caution">
    <text evidence="3">The sequence shown here is derived from an EMBL/GenBank/DDBJ whole genome shotgun (WGS) entry which is preliminary data.</text>
</comment>
<sequence length="282" mass="30559">MRTRIVLALLLASVLSGCVVRVAEQNLIRPRAGELVSAGTLDEGRWVATPISVKAADGTTLQGAHFSKSGSVAAVLYFGGNGFVLSEHAEFVLSAYRDTPVDLIMLDHRGYGANQGATSLEALFEDGVQIYDHVRAANPGMPLLVHGHSIGSFIAGRVASERRLDGLILESTATTTEEWVRRMAGWKRFLVRIRIDQHLQGQGNLTVVGRLDEPALFLVGEKDEVTDPEMAEELFVAASVPAADKRLIVVPGADHMQASHSKQFADGVRWLLARVQKDQAID</sequence>
<name>A0ABP7MIJ7_9GAMM</name>